<evidence type="ECO:0000313" key="3">
    <source>
        <dbReference type="EMBL" id="MBP2110655.1"/>
    </source>
</evidence>
<name>A0ABS4NKS3_9BACL</name>
<keyword evidence="4" id="KW-1185">Reference proteome</keyword>
<dbReference type="Proteomes" id="UP000773462">
    <property type="component" value="Unassembled WGS sequence"/>
</dbReference>
<evidence type="ECO:0000313" key="4">
    <source>
        <dbReference type="Proteomes" id="UP000773462"/>
    </source>
</evidence>
<feature type="domain" description="DUF7638" evidence="1">
    <location>
        <begin position="5"/>
        <end position="104"/>
    </location>
</feature>
<dbReference type="Pfam" id="PF24644">
    <property type="entry name" value="DUF7638"/>
    <property type="match status" value="2"/>
</dbReference>
<dbReference type="InterPro" id="IPR056056">
    <property type="entry name" value="DUF7639"/>
</dbReference>
<dbReference type="EMBL" id="JAGGLV010000002">
    <property type="protein sequence ID" value="MBP2110655.1"/>
    <property type="molecule type" value="Genomic_DNA"/>
</dbReference>
<protein>
    <submittedName>
        <fullName evidence="3">Uncharacterized protein</fullName>
    </submittedName>
</protein>
<feature type="domain" description="DUF7638" evidence="1">
    <location>
        <begin position="137"/>
        <end position="243"/>
    </location>
</feature>
<organism evidence="3 4">
    <name type="scientific">Paenibacillus silagei</name>
    <dbReference type="NCBI Taxonomy" id="1670801"/>
    <lineage>
        <taxon>Bacteria</taxon>
        <taxon>Bacillati</taxon>
        <taxon>Bacillota</taxon>
        <taxon>Bacilli</taxon>
        <taxon>Bacillales</taxon>
        <taxon>Paenibacillaceae</taxon>
        <taxon>Paenibacillus</taxon>
    </lineage>
</organism>
<reference evidence="3 4" key="1">
    <citation type="submission" date="2021-03" db="EMBL/GenBank/DDBJ databases">
        <title>Genomic Encyclopedia of Type Strains, Phase IV (KMG-IV): sequencing the most valuable type-strain genomes for metagenomic binning, comparative biology and taxonomic classification.</title>
        <authorList>
            <person name="Goeker M."/>
        </authorList>
    </citation>
    <scope>NUCLEOTIDE SEQUENCE [LARGE SCALE GENOMIC DNA]</scope>
    <source>
        <strain evidence="3 4">DSM 101953</strain>
    </source>
</reference>
<sequence length="307" mass="35138">MRAIRRTKTVEGTSIPGIIHNGGSYFYINVDVYEDGMVNCWELTDLKGLSGKINSGWLTPAVPSGKQLSIHGLGAYTVESAKWTYNAASYYQHIQETVSLLNPDHTNIYEISDREQEESEARRIAHSPSSTEFYVNSEMFYQTTEGKSVHLFMKNSGAVYLVDVVIYKDGKVAVYNLPADAEYTLEELDALVADKTFFTTMDTPVKVHILQLGEVTLGEALYSADAQEKLKELHNLHKQLNGEQTAHEACRAAYYAYLENPGEYYREQLRIKYELVPEHERMYLGDMDTKDWDYQRILYHPEETREV</sequence>
<dbReference type="RefSeq" id="WP_209869639.1">
    <property type="nucleotide sequence ID" value="NZ_JAGGLV010000002.1"/>
</dbReference>
<accession>A0ABS4NKS3</accession>
<evidence type="ECO:0000259" key="1">
    <source>
        <dbReference type="Pfam" id="PF24644"/>
    </source>
</evidence>
<gene>
    <name evidence="3" type="ORF">J2Z70_000795</name>
</gene>
<dbReference type="InterPro" id="IPR056055">
    <property type="entry name" value="DUF7638"/>
</dbReference>
<feature type="domain" description="DUF7639" evidence="2">
    <location>
        <begin position="246"/>
        <end position="303"/>
    </location>
</feature>
<dbReference type="Pfam" id="PF24645">
    <property type="entry name" value="DUF7639"/>
    <property type="match status" value="1"/>
</dbReference>
<proteinExistence type="predicted"/>
<evidence type="ECO:0000259" key="2">
    <source>
        <dbReference type="Pfam" id="PF24645"/>
    </source>
</evidence>
<comment type="caution">
    <text evidence="3">The sequence shown here is derived from an EMBL/GenBank/DDBJ whole genome shotgun (WGS) entry which is preliminary data.</text>
</comment>